<dbReference type="EMBL" id="JACWZY010000003">
    <property type="protein sequence ID" value="MBD2700108.1"/>
    <property type="molecule type" value="Genomic_DNA"/>
</dbReference>
<comment type="caution">
    <text evidence="1">The sequence shown here is derived from an EMBL/GenBank/DDBJ whole genome shotgun (WGS) entry which is preliminary data.</text>
</comment>
<reference evidence="1" key="1">
    <citation type="submission" date="2020-09" db="EMBL/GenBank/DDBJ databases">
        <authorList>
            <person name="Kim M.K."/>
        </authorList>
    </citation>
    <scope>NUCLEOTIDE SEQUENCE</scope>
    <source>
        <strain evidence="1">BT702</strain>
    </source>
</reference>
<keyword evidence="2" id="KW-1185">Reference proteome</keyword>
<accession>A0A927AQC3</accession>
<sequence>MKYIVLKGSETFEKLLAIRKRIDQSDAIARELVAEFGATEYLGGGSDYVAGNLQGLRLQQKPEGWKQVYANRHHNCFFPKSNKQNKPLLDRIAAIPKVSTSELNNCVGFKRQWVGLTRLNRIGAKWGDDFILVEISEEATYQPLADMEELTITEFKRLVAILKEGEKQEAHDTAAADLEVD</sequence>
<evidence type="ECO:0000313" key="2">
    <source>
        <dbReference type="Proteomes" id="UP000598820"/>
    </source>
</evidence>
<name>A0A927AQC3_9BACT</name>
<organism evidence="1 2">
    <name type="scientific">Spirosoma profusum</name>
    <dbReference type="NCBI Taxonomy" id="2771354"/>
    <lineage>
        <taxon>Bacteria</taxon>
        <taxon>Pseudomonadati</taxon>
        <taxon>Bacteroidota</taxon>
        <taxon>Cytophagia</taxon>
        <taxon>Cytophagales</taxon>
        <taxon>Cytophagaceae</taxon>
        <taxon>Spirosoma</taxon>
    </lineage>
</organism>
<protein>
    <submittedName>
        <fullName evidence="1">Uncharacterized protein</fullName>
    </submittedName>
</protein>
<proteinExistence type="predicted"/>
<dbReference type="RefSeq" id="WP_190885961.1">
    <property type="nucleotide sequence ID" value="NZ_JACWZY010000003.1"/>
</dbReference>
<evidence type="ECO:0000313" key="1">
    <source>
        <dbReference type="EMBL" id="MBD2700108.1"/>
    </source>
</evidence>
<gene>
    <name evidence="1" type="ORF">IC229_05645</name>
</gene>
<dbReference type="Proteomes" id="UP000598820">
    <property type="component" value="Unassembled WGS sequence"/>
</dbReference>
<dbReference type="AlphaFoldDB" id="A0A927AQC3"/>